<name>A0AAV4CJE2_9GAST</name>
<feature type="region of interest" description="Disordered" evidence="1">
    <location>
        <begin position="240"/>
        <end position="308"/>
    </location>
</feature>
<accession>A0AAV4CJE2</accession>
<reference evidence="3 4" key="1">
    <citation type="journal article" date="2021" name="Elife">
        <title>Chloroplast acquisition without the gene transfer in kleptoplastic sea slugs, Plakobranchus ocellatus.</title>
        <authorList>
            <person name="Maeda T."/>
            <person name="Takahashi S."/>
            <person name="Yoshida T."/>
            <person name="Shimamura S."/>
            <person name="Takaki Y."/>
            <person name="Nagai Y."/>
            <person name="Toyoda A."/>
            <person name="Suzuki Y."/>
            <person name="Arimoto A."/>
            <person name="Ishii H."/>
            <person name="Satoh N."/>
            <person name="Nishiyama T."/>
            <person name="Hasebe M."/>
            <person name="Maruyama T."/>
            <person name="Minagawa J."/>
            <person name="Obokata J."/>
            <person name="Shigenobu S."/>
        </authorList>
    </citation>
    <scope>NUCLEOTIDE SEQUENCE [LARGE SCALE GENOMIC DNA]</scope>
</reference>
<dbReference type="InterPro" id="IPR050508">
    <property type="entry name" value="Methyltransf_Superfamily"/>
</dbReference>
<comment type="caution">
    <text evidence="3">The sequence shown here is derived from an EMBL/GenBank/DDBJ whole genome shotgun (WGS) entry which is preliminary data.</text>
</comment>
<feature type="domain" description="Methyltransferase type 11" evidence="2">
    <location>
        <begin position="76"/>
        <end position="170"/>
    </location>
</feature>
<organism evidence="3 4">
    <name type="scientific">Plakobranchus ocellatus</name>
    <dbReference type="NCBI Taxonomy" id="259542"/>
    <lineage>
        <taxon>Eukaryota</taxon>
        <taxon>Metazoa</taxon>
        <taxon>Spiralia</taxon>
        <taxon>Lophotrochozoa</taxon>
        <taxon>Mollusca</taxon>
        <taxon>Gastropoda</taxon>
        <taxon>Heterobranchia</taxon>
        <taxon>Euthyneura</taxon>
        <taxon>Panpulmonata</taxon>
        <taxon>Sacoglossa</taxon>
        <taxon>Placobranchoidea</taxon>
        <taxon>Plakobranchidae</taxon>
        <taxon>Plakobranchus</taxon>
    </lineage>
</organism>
<dbReference type="AlphaFoldDB" id="A0AAV4CJE2"/>
<evidence type="ECO:0000313" key="4">
    <source>
        <dbReference type="Proteomes" id="UP000735302"/>
    </source>
</evidence>
<keyword evidence="4" id="KW-1185">Reference proteome</keyword>
<evidence type="ECO:0000259" key="2">
    <source>
        <dbReference type="Pfam" id="PF08241"/>
    </source>
</evidence>
<protein>
    <submittedName>
        <fullName evidence="3">Williams-Beuren syndrome chromosomal region 27 protein</fullName>
    </submittedName>
</protein>
<feature type="compositionally biased region" description="Acidic residues" evidence="1">
    <location>
        <begin position="284"/>
        <end position="297"/>
    </location>
</feature>
<evidence type="ECO:0000313" key="3">
    <source>
        <dbReference type="EMBL" id="GFO31254.1"/>
    </source>
</evidence>
<gene>
    <name evidence="3" type="ORF">PoB_005775900</name>
</gene>
<dbReference type="EMBL" id="BLXT01006383">
    <property type="protein sequence ID" value="GFO31254.1"/>
    <property type="molecule type" value="Genomic_DNA"/>
</dbReference>
<sequence length="308" mass="36127">MSTSDNPSFAATSHVDDGLLRRDITFPESQKLYSQWAQEGTYDQMLHNNPKEYNGLIQFTAGMRNLYPGDKSVRVLDLGAGTGLSGEQLVSVGYTNIDGLEPCEKFVEAIKGKGIYKNIIGRPIEGEKSLDIPDDTYDVVCTVGCFCPGHIPCSGVLEMIRIVKPGGYIFNCMRENFLESVPEYKDRLVPLFEDLEKQGRIQRLEWTRYPNHFAGMDGIRMEEEKEEEKEEEGRRRRRKRWRKRRRIGGRRGRKKRRRRDGRRKRRGTRKRRRREKKTERGVQEEEEEDEEEEEEEAEEKKRSQEEEE</sequence>
<dbReference type="CDD" id="cd02440">
    <property type="entry name" value="AdoMet_MTases"/>
    <property type="match status" value="1"/>
</dbReference>
<dbReference type="Pfam" id="PF08241">
    <property type="entry name" value="Methyltransf_11"/>
    <property type="match status" value="1"/>
</dbReference>
<feature type="compositionally biased region" description="Basic residues" evidence="1">
    <location>
        <begin position="240"/>
        <end position="275"/>
    </location>
</feature>
<dbReference type="InterPro" id="IPR013216">
    <property type="entry name" value="Methyltransf_11"/>
</dbReference>
<dbReference type="Gene3D" id="3.40.50.150">
    <property type="entry name" value="Vaccinia Virus protein VP39"/>
    <property type="match status" value="1"/>
</dbReference>
<evidence type="ECO:0000256" key="1">
    <source>
        <dbReference type="SAM" id="MobiDB-lite"/>
    </source>
</evidence>
<dbReference type="PANTHER" id="PTHR42912">
    <property type="entry name" value="METHYLTRANSFERASE"/>
    <property type="match status" value="1"/>
</dbReference>
<dbReference type="SUPFAM" id="SSF53335">
    <property type="entry name" value="S-adenosyl-L-methionine-dependent methyltransferases"/>
    <property type="match status" value="1"/>
</dbReference>
<feature type="compositionally biased region" description="Basic and acidic residues" evidence="1">
    <location>
        <begin position="298"/>
        <end position="308"/>
    </location>
</feature>
<dbReference type="Proteomes" id="UP000735302">
    <property type="component" value="Unassembled WGS sequence"/>
</dbReference>
<dbReference type="InterPro" id="IPR029063">
    <property type="entry name" value="SAM-dependent_MTases_sf"/>
</dbReference>
<proteinExistence type="predicted"/>
<dbReference type="GO" id="GO:0008757">
    <property type="term" value="F:S-adenosylmethionine-dependent methyltransferase activity"/>
    <property type="evidence" value="ECO:0007669"/>
    <property type="project" value="InterPro"/>
</dbReference>